<evidence type="ECO:0000256" key="1">
    <source>
        <dbReference type="SAM" id="MobiDB-lite"/>
    </source>
</evidence>
<feature type="transmembrane region" description="Helical" evidence="2">
    <location>
        <begin position="225"/>
        <end position="247"/>
    </location>
</feature>
<keyword evidence="2" id="KW-0812">Transmembrane</keyword>
<dbReference type="EMBL" id="BAAFSV010000003">
    <property type="protein sequence ID" value="GAB1316327.1"/>
    <property type="molecule type" value="Genomic_DNA"/>
</dbReference>
<feature type="region of interest" description="Disordered" evidence="1">
    <location>
        <begin position="163"/>
        <end position="220"/>
    </location>
</feature>
<keyword evidence="5" id="KW-1185">Reference proteome</keyword>
<evidence type="ECO:0000256" key="3">
    <source>
        <dbReference type="SAM" id="SignalP"/>
    </source>
</evidence>
<feature type="chain" id="PRO_5046415627" evidence="3">
    <location>
        <begin position="21"/>
        <end position="319"/>
    </location>
</feature>
<feature type="compositionally biased region" description="Low complexity" evidence="1">
    <location>
        <begin position="163"/>
        <end position="188"/>
    </location>
</feature>
<proteinExistence type="predicted"/>
<sequence length="319" mass="32955">MTLFIIHLLLVFSIIRQADALAFFGRRPSQNNGTTLALGKRQGTAIATVLATIFESGDGSMTRTANPGFDIRVDLLNDLFGFCPTTVITATDCGLAGSCVDGFGCLDGCGFTDRPLTTFTCSQSNEPFCSIARLTLSGNIGPFTYIGCGRTPTTVEYYAFTTEPTSSSPSTIQETTSLPSQTPSTLPSATISTPRAPSGTDTPANSASSGTGDGGGGTPPDNTGAIIGGVVGCVALLCVCGVAIAWIMRRNKGSKVPTVAPASGPEPASEYMAEQAAYKNGGWMPRELSVGPDNMPPTELPAPSITPVELPGYYPNGGR</sequence>
<dbReference type="GeneID" id="98177280"/>
<protein>
    <submittedName>
        <fullName evidence="4">Uncharacterized protein</fullName>
    </submittedName>
</protein>
<dbReference type="RefSeq" id="XP_070918058.1">
    <property type="nucleotide sequence ID" value="XM_071061957.1"/>
</dbReference>
<evidence type="ECO:0000256" key="2">
    <source>
        <dbReference type="SAM" id="Phobius"/>
    </source>
</evidence>
<evidence type="ECO:0000313" key="4">
    <source>
        <dbReference type="EMBL" id="GAB1316327.1"/>
    </source>
</evidence>
<dbReference type="Proteomes" id="UP001628179">
    <property type="component" value="Unassembled WGS sequence"/>
</dbReference>
<comment type="caution">
    <text evidence="4">The sequence shown here is derived from an EMBL/GenBank/DDBJ whole genome shotgun (WGS) entry which is preliminary data.</text>
</comment>
<keyword evidence="2" id="KW-1133">Transmembrane helix</keyword>
<feature type="compositionally biased region" description="Polar residues" evidence="1">
    <location>
        <begin position="189"/>
        <end position="203"/>
    </location>
</feature>
<keyword evidence="3" id="KW-0732">Signal</keyword>
<gene>
    <name evidence="4" type="ORF">MFIFM68171_06537</name>
</gene>
<evidence type="ECO:0000313" key="5">
    <source>
        <dbReference type="Proteomes" id="UP001628179"/>
    </source>
</evidence>
<keyword evidence="2" id="KW-0472">Membrane</keyword>
<accession>A0ABQ0GEZ8</accession>
<name>A0ABQ0GEZ8_9PEZI</name>
<organism evidence="4 5">
    <name type="scientific">Madurella fahalii</name>
    <dbReference type="NCBI Taxonomy" id="1157608"/>
    <lineage>
        <taxon>Eukaryota</taxon>
        <taxon>Fungi</taxon>
        <taxon>Dikarya</taxon>
        <taxon>Ascomycota</taxon>
        <taxon>Pezizomycotina</taxon>
        <taxon>Sordariomycetes</taxon>
        <taxon>Sordariomycetidae</taxon>
        <taxon>Sordariales</taxon>
        <taxon>Sordariales incertae sedis</taxon>
        <taxon>Madurella</taxon>
    </lineage>
</organism>
<feature type="signal peptide" evidence="3">
    <location>
        <begin position="1"/>
        <end position="20"/>
    </location>
</feature>
<dbReference type="CDD" id="cd12087">
    <property type="entry name" value="TM_EGFR-like"/>
    <property type="match status" value="1"/>
</dbReference>
<feature type="region of interest" description="Disordered" evidence="1">
    <location>
        <begin position="284"/>
        <end position="319"/>
    </location>
</feature>
<reference evidence="4 5" key="1">
    <citation type="submission" date="2024-09" db="EMBL/GenBank/DDBJ databases">
        <title>Itraconazole resistance in Madurella fahalii resulting from another homologue of gene encoding cytochrome P450 14-alpha sterol demethylase (CYP51).</title>
        <authorList>
            <person name="Yoshioka I."/>
            <person name="Fahal A.H."/>
            <person name="Kaneko S."/>
            <person name="Yaguchi T."/>
        </authorList>
    </citation>
    <scope>NUCLEOTIDE SEQUENCE [LARGE SCALE GENOMIC DNA]</scope>
    <source>
        <strain evidence="4 5">IFM 68171</strain>
    </source>
</reference>